<proteinExistence type="inferred from homology"/>
<dbReference type="Pfam" id="PF17853">
    <property type="entry name" value="GGDEF_2"/>
    <property type="match status" value="1"/>
</dbReference>
<evidence type="ECO:0000259" key="4">
    <source>
        <dbReference type="Pfam" id="PF17853"/>
    </source>
</evidence>
<evidence type="ECO:0000259" key="3">
    <source>
        <dbReference type="Pfam" id="PF14361"/>
    </source>
</evidence>
<dbReference type="Proteomes" id="UP001595947">
    <property type="component" value="Unassembled WGS sequence"/>
</dbReference>
<evidence type="ECO:0000256" key="1">
    <source>
        <dbReference type="ARBA" id="ARBA00006754"/>
    </source>
</evidence>
<dbReference type="Pfam" id="PF14361">
    <property type="entry name" value="RsbRD_N"/>
    <property type="match status" value="1"/>
</dbReference>
<comment type="similarity">
    <text evidence="1">Belongs to the CdaR family.</text>
</comment>
<dbReference type="Pfam" id="PF13556">
    <property type="entry name" value="HTH_30"/>
    <property type="match status" value="1"/>
</dbReference>
<dbReference type="InterPro" id="IPR042070">
    <property type="entry name" value="PucR_C-HTH_sf"/>
</dbReference>
<organism evidence="5 6">
    <name type="scientific">Actinomycetospora atypica</name>
    <dbReference type="NCBI Taxonomy" id="1290095"/>
    <lineage>
        <taxon>Bacteria</taxon>
        <taxon>Bacillati</taxon>
        <taxon>Actinomycetota</taxon>
        <taxon>Actinomycetes</taxon>
        <taxon>Pseudonocardiales</taxon>
        <taxon>Pseudonocardiaceae</taxon>
        <taxon>Actinomycetospora</taxon>
    </lineage>
</organism>
<name>A0ABV9YRV0_9PSEU</name>
<dbReference type="PANTHER" id="PTHR33744:SF7">
    <property type="entry name" value="PUCR FAMILY TRANSCRIPTIONAL REGULATOR"/>
    <property type="match status" value="1"/>
</dbReference>
<evidence type="ECO:0000313" key="6">
    <source>
        <dbReference type="Proteomes" id="UP001595947"/>
    </source>
</evidence>
<dbReference type="InterPro" id="IPR025751">
    <property type="entry name" value="RsbRD_N_dom"/>
</dbReference>
<dbReference type="EMBL" id="JBHSIV010000020">
    <property type="protein sequence ID" value="MFC5064158.1"/>
    <property type="molecule type" value="Genomic_DNA"/>
</dbReference>
<evidence type="ECO:0000259" key="2">
    <source>
        <dbReference type="Pfam" id="PF13556"/>
    </source>
</evidence>
<dbReference type="Gene3D" id="1.10.10.2840">
    <property type="entry name" value="PucR C-terminal helix-turn-helix domain"/>
    <property type="match status" value="1"/>
</dbReference>
<dbReference type="PANTHER" id="PTHR33744">
    <property type="entry name" value="CARBOHYDRATE DIACID REGULATOR"/>
    <property type="match status" value="1"/>
</dbReference>
<gene>
    <name evidence="5" type="ORF">ACFPBZ_18190</name>
</gene>
<feature type="domain" description="PucR C-terminal helix-turn-helix" evidence="2">
    <location>
        <begin position="319"/>
        <end position="370"/>
    </location>
</feature>
<dbReference type="InterPro" id="IPR051448">
    <property type="entry name" value="CdaR-like_regulators"/>
</dbReference>
<comment type="caution">
    <text evidence="5">The sequence shown here is derived from an EMBL/GenBank/DDBJ whole genome shotgun (WGS) entry which is preliminary data.</text>
</comment>
<sequence length="386" mass="41666">MTDGWESAARLCRDAKEDLPELTRTAVARIRAEVGGTYAPVPTDEHFADVDGQYAALLDGLAARRHPSAADADRARELGARRARQGLPLESVISAYHIGYRELWNALLERAELEDPELAVRLLRLVNLVWTWVQRASAAAADGFAEVTLARQAATTELAHRFLEALYTGESAGEDVALAARALGFDPAADFRAVCADVADTDGADLERVRTALRRTGSTAAAVRGDVLVLVAQGVDDALRPERVADLLGRGPVGIGLSRRGLPGAAASIVDAERSLAVARRTGEPAAFGDHWMLATLLPHHHELGAVLDTDADERHPHLRDAVTAYADHGFSTTAAATALHLHPNTVKYRLDRWQLLTGWDPRTFDGLARSLTAIGLRTPDARRHP</sequence>
<dbReference type="InterPro" id="IPR041522">
    <property type="entry name" value="CdaR_GGDEF"/>
</dbReference>
<feature type="domain" description="CdaR GGDEF-like" evidence="4">
    <location>
        <begin position="169"/>
        <end position="278"/>
    </location>
</feature>
<feature type="domain" description="RsbT co-antagonist protein RsbRD N-terminal" evidence="3">
    <location>
        <begin position="20"/>
        <end position="149"/>
    </location>
</feature>
<dbReference type="InterPro" id="IPR025736">
    <property type="entry name" value="PucR_C-HTH_dom"/>
</dbReference>
<protein>
    <submittedName>
        <fullName evidence="5">PucR family transcriptional regulator</fullName>
    </submittedName>
</protein>
<accession>A0ABV9YRV0</accession>
<keyword evidence="6" id="KW-1185">Reference proteome</keyword>
<reference evidence="6" key="1">
    <citation type="journal article" date="2019" name="Int. J. Syst. Evol. Microbiol.">
        <title>The Global Catalogue of Microorganisms (GCM) 10K type strain sequencing project: providing services to taxonomists for standard genome sequencing and annotation.</title>
        <authorList>
            <consortium name="The Broad Institute Genomics Platform"/>
            <consortium name="The Broad Institute Genome Sequencing Center for Infectious Disease"/>
            <person name="Wu L."/>
            <person name="Ma J."/>
        </authorList>
    </citation>
    <scope>NUCLEOTIDE SEQUENCE [LARGE SCALE GENOMIC DNA]</scope>
    <source>
        <strain evidence="6">CGMCC 4.7093</strain>
    </source>
</reference>
<evidence type="ECO:0000313" key="5">
    <source>
        <dbReference type="EMBL" id="MFC5064158.1"/>
    </source>
</evidence>
<dbReference type="RefSeq" id="WP_378037507.1">
    <property type="nucleotide sequence ID" value="NZ_JBHSIV010000020.1"/>
</dbReference>